<dbReference type="Proteomes" id="UP001642360">
    <property type="component" value="Unassembled WGS sequence"/>
</dbReference>
<dbReference type="PROSITE" id="PS51257">
    <property type="entry name" value="PROKAR_LIPOPROTEIN"/>
    <property type="match status" value="1"/>
</dbReference>
<keyword evidence="2" id="KW-1185">Reference proteome</keyword>
<organism evidence="1 2">
    <name type="scientific">Ilex paraguariensis</name>
    <name type="common">yerba mate</name>
    <dbReference type="NCBI Taxonomy" id="185542"/>
    <lineage>
        <taxon>Eukaryota</taxon>
        <taxon>Viridiplantae</taxon>
        <taxon>Streptophyta</taxon>
        <taxon>Embryophyta</taxon>
        <taxon>Tracheophyta</taxon>
        <taxon>Spermatophyta</taxon>
        <taxon>Magnoliopsida</taxon>
        <taxon>eudicotyledons</taxon>
        <taxon>Gunneridae</taxon>
        <taxon>Pentapetalae</taxon>
        <taxon>asterids</taxon>
        <taxon>campanulids</taxon>
        <taxon>Aquifoliales</taxon>
        <taxon>Aquifoliaceae</taxon>
        <taxon>Ilex</taxon>
    </lineage>
</organism>
<reference evidence="1 2" key="1">
    <citation type="submission" date="2024-02" db="EMBL/GenBank/DDBJ databases">
        <authorList>
            <person name="Vignale AGUSTIN F."/>
            <person name="Sosa J E."/>
            <person name="Modenutti C."/>
        </authorList>
    </citation>
    <scope>NUCLEOTIDE SEQUENCE [LARGE SCALE GENOMIC DNA]</scope>
</reference>
<name>A0ABC8UQK3_9AQUA</name>
<evidence type="ECO:0000313" key="1">
    <source>
        <dbReference type="EMBL" id="CAK9183308.1"/>
    </source>
</evidence>
<protein>
    <submittedName>
        <fullName evidence="1">Uncharacterized protein</fullName>
    </submittedName>
</protein>
<gene>
    <name evidence="1" type="ORF">ILEXP_LOCUS53571</name>
</gene>
<sequence>MVLGKAEVPWRLRGILEEDWRLGVLLFSLLVVSCHLLEGCYCTETIAYCQVPG</sequence>
<dbReference type="EMBL" id="CAUOFW020008613">
    <property type="protein sequence ID" value="CAK9183308.1"/>
    <property type="molecule type" value="Genomic_DNA"/>
</dbReference>
<dbReference type="AlphaFoldDB" id="A0ABC8UQK3"/>
<comment type="caution">
    <text evidence="1">The sequence shown here is derived from an EMBL/GenBank/DDBJ whole genome shotgun (WGS) entry which is preliminary data.</text>
</comment>
<evidence type="ECO:0000313" key="2">
    <source>
        <dbReference type="Proteomes" id="UP001642360"/>
    </source>
</evidence>
<proteinExistence type="predicted"/>
<accession>A0ABC8UQK3</accession>